<dbReference type="AlphaFoldDB" id="A0A6J0NSC5"/>
<evidence type="ECO:0000259" key="1">
    <source>
        <dbReference type="PROSITE" id="PS50004"/>
    </source>
</evidence>
<dbReference type="InterPro" id="IPR044750">
    <property type="entry name" value="C2_SRC2/BAP"/>
</dbReference>
<reference evidence="2" key="1">
    <citation type="journal article" date="2019" name="Database">
        <title>The radish genome database (RadishGD): an integrated information resource for radish genomics.</title>
        <authorList>
            <person name="Yu H.J."/>
            <person name="Baek S."/>
            <person name="Lee Y.J."/>
            <person name="Cho A."/>
            <person name="Mun J.H."/>
        </authorList>
    </citation>
    <scope>NUCLEOTIDE SEQUENCE [LARGE SCALE GENOMIC DNA]</scope>
    <source>
        <strain evidence="2">cv. WK10039</strain>
    </source>
</reference>
<dbReference type="CDD" id="cd04051">
    <property type="entry name" value="C2_SRC2_like"/>
    <property type="match status" value="1"/>
</dbReference>
<dbReference type="SMART" id="SM00239">
    <property type="entry name" value="C2"/>
    <property type="match status" value="1"/>
</dbReference>
<evidence type="ECO:0000313" key="3">
    <source>
        <dbReference type="RefSeq" id="XP_018487350.1"/>
    </source>
</evidence>
<dbReference type="PANTHER" id="PTHR32246:SF134">
    <property type="entry name" value="BON1-ASSOCIATED PROTEIN 1"/>
    <property type="match status" value="1"/>
</dbReference>
<sequence length="210" mass="24042">MYILTQKQHMIYIRRINPRLYTTMTKTLEIDIRSAEGLKLNRRLLNKKTFAVAKIGEKSRKSHPDVSRGSSPTWNCKLEMPMSGTVQFIYIEVWYRTSSGREKKIGEAKIPTSDFMGRYSPEGHLNFLSYRLRDEYGDKCGIVNVSIMVKPISTDEFKSHTVTKDYGACSSQAAETGLWRLRSEPPSIDGYGDHRIVTGVPVWCVLQRPT</sequence>
<dbReference type="OrthoDB" id="884464at2759"/>
<accession>A0A6J0NSC5</accession>
<reference evidence="3" key="2">
    <citation type="submission" date="2025-08" db="UniProtKB">
        <authorList>
            <consortium name="RefSeq"/>
        </authorList>
    </citation>
    <scope>IDENTIFICATION</scope>
    <source>
        <tissue evidence="3">Leaf</tissue>
    </source>
</reference>
<dbReference type="RefSeq" id="XP_018487350.1">
    <property type="nucleotide sequence ID" value="XM_018631848.2"/>
</dbReference>
<evidence type="ECO:0000313" key="2">
    <source>
        <dbReference type="Proteomes" id="UP000504610"/>
    </source>
</evidence>
<dbReference type="GO" id="GO:0006952">
    <property type="term" value="P:defense response"/>
    <property type="evidence" value="ECO:0007669"/>
    <property type="project" value="InterPro"/>
</dbReference>
<dbReference type="KEGG" id="rsz:108857827"/>
<dbReference type="Proteomes" id="UP000504610">
    <property type="component" value="Chromosome 5"/>
</dbReference>
<name>A0A6J0NSC5_RAPSA</name>
<dbReference type="InterPro" id="IPR035892">
    <property type="entry name" value="C2_domain_sf"/>
</dbReference>
<dbReference type="GeneID" id="108857827"/>
<dbReference type="Pfam" id="PF00168">
    <property type="entry name" value="C2"/>
    <property type="match status" value="1"/>
</dbReference>
<dbReference type="InterPro" id="IPR000008">
    <property type="entry name" value="C2_dom"/>
</dbReference>
<feature type="domain" description="C2" evidence="1">
    <location>
        <begin position="6"/>
        <end position="127"/>
    </location>
</feature>
<dbReference type="Gene3D" id="2.60.40.150">
    <property type="entry name" value="C2 domain"/>
    <property type="match status" value="1"/>
</dbReference>
<organism evidence="2 3">
    <name type="scientific">Raphanus sativus</name>
    <name type="common">Radish</name>
    <name type="synonym">Raphanus raphanistrum var. sativus</name>
    <dbReference type="NCBI Taxonomy" id="3726"/>
    <lineage>
        <taxon>Eukaryota</taxon>
        <taxon>Viridiplantae</taxon>
        <taxon>Streptophyta</taxon>
        <taxon>Embryophyta</taxon>
        <taxon>Tracheophyta</taxon>
        <taxon>Spermatophyta</taxon>
        <taxon>Magnoliopsida</taxon>
        <taxon>eudicotyledons</taxon>
        <taxon>Gunneridae</taxon>
        <taxon>Pentapetalae</taxon>
        <taxon>rosids</taxon>
        <taxon>malvids</taxon>
        <taxon>Brassicales</taxon>
        <taxon>Brassicaceae</taxon>
        <taxon>Brassiceae</taxon>
        <taxon>Raphanus</taxon>
    </lineage>
</organism>
<proteinExistence type="predicted"/>
<protein>
    <submittedName>
        <fullName evidence="3">BON1-associated protein 1</fullName>
    </submittedName>
</protein>
<dbReference type="SUPFAM" id="SSF49562">
    <property type="entry name" value="C2 domain (Calcium/lipid-binding domain, CaLB)"/>
    <property type="match status" value="1"/>
</dbReference>
<dbReference type="PANTHER" id="PTHR32246">
    <property type="entry name" value="INGRESSION PROTEIN FIC1"/>
    <property type="match status" value="1"/>
</dbReference>
<keyword evidence="2" id="KW-1185">Reference proteome</keyword>
<gene>
    <name evidence="3" type="primary">LOC108857827</name>
</gene>
<dbReference type="PROSITE" id="PS50004">
    <property type="entry name" value="C2"/>
    <property type="match status" value="1"/>
</dbReference>